<dbReference type="InterPro" id="IPR036396">
    <property type="entry name" value="Cyt_P450_sf"/>
</dbReference>
<dbReference type="GO" id="GO:0005506">
    <property type="term" value="F:iron ion binding"/>
    <property type="evidence" value="ECO:0007669"/>
    <property type="project" value="InterPro"/>
</dbReference>
<name>A0AAW1XQY5_RUBAR</name>
<dbReference type="GO" id="GO:0016705">
    <property type="term" value="F:oxidoreductase activity, acting on paired donors, with incorporation or reduction of molecular oxygen"/>
    <property type="evidence" value="ECO:0007669"/>
    <property type="project" value="InterPro"/>
</dbReference>
<comment type="caution">
    <text evidence="10">The sequence shown here is derived from an EMBL/GenBank/DDBJ whole genome shotgun (WGS) entry which is preliminary data.</text>
</comment>
<keyword evidence="8" id="KW-0175">Coiled coil</keyword>
<evidence type="ECO:0000256" key="2">
    <source>
        <dbReference type="ARBA" id="ARBA00010617"/>
    </source>
</evidence>
<keyword evidence="11" id="KW-1185">Reference proteome</keyword>
<dbReference type="GO" id="GO:0004497">
    <property type="term" value="F:monooxygenase activity"/>
    <property type="evidence" value="ECO:0007669"/>
    <property type="project" value="UniProtKB-KW"/>
</dbReference>
<evidence type="ECO:0000313" key="10">
    <source>
        <dbReference type="EMBL" id="KAK9938809.1"/>
    </source>
</evidence>
<gene>
    <name evidence="10" type="ORF">M0R45_015529</name>
</gene>
<comment type="similarity">
    <text evidence="2">Belongs to the cytochrome P450 family.</text>
</comment>
<feature type="coiled-coil region" evidence="8">
    <location>
        <begin position="241"/>
        <end position="268"/>
    </location>
</feature>
<keyword evidence="6" id="KW-0408">Iron</keyword>
<evidence type="ECO:0000256" key="1">
    <source>
        <dbReference type="ARBA" id="ARBA00001971"/>
    </source>
</evidence>
<dbReference type="GO" id="GO:0020037">
    <property type="term" value="F:heme binding"/>
    <property type="evidence" value="ECO:0007669"/>
    <property type="project" value="InterPro"/>
</dbReference>
<dbReference type="PRINTS" id="PR00463">
    <property type="entry name" value="EP450I"/>
</dbReference>
<dbReference type="AlphaFoldDB" id="A0AAW1XQY5"/>
<keyword evidence="9" id="KW-0812">Transmembrane</keyword>
<evidence type="ECO:0000256" key="9">
    <source>
        <dbReference type="SAM" id="Phobius"/>
    </source>
</evidence>
<evidence type="ECO:0000256" key="7">
    <source>
        <dbReference type="ARBA" id="ARBA00023033"/>
    </source>
</evidence>
<reference evidence="10 11" key="1">
    <citation type="journal article" date="2023" name="G3 (Bethesda)">
        <title>A chromosome-length genome assembly and annotation of blackberry (Rubus argutus, cv. 'Hillquist').</title>
        <authorList>
            <person name="Bruna T."/>
            <person name="Aryal R."/>
            <person name="Dudchenko O."/>
            <person name="Sargent D.J."/>
            <person name="Mead D."/>
            <person name="Buti M."/>
            <person name="Cavallini A."/>
            <person name="Hytonen T."/>
            <person name="Andres J."/>
            <person name="Pham M."/>
            <person name="Weisz D."/>
            <person name="Mascagni F."/>
            <person name="Usai G."/>
            <person name="Natali L."/>
            <person name="Bassil N."/>
            <person name="Fernandez G.E."/>
            <person name="Lomsadze A."/>
            <person name="Armour M."/>
            <person name="Olukolu B."/>
            <person name="Poorten T."/>
            <person name="Britton C."/>
            <person name="Davik J."/>
            <person name="Ashrafi H."/>
            <person name="Aiden E.L."/>
            <person name="Borodovsky M."/>
            <person name="Worthington M."/>
        </authorList>
    </citation>
    <scope>NUCLEOTIDE SEQUENCE [LARGE SCALE GENOMIC DNA]</scope>
    <source>
        <strain evidence="10">PI 553951</strain>
    </source>
</reference>
<feature type="transmembrane region" description="Helical" evidence="9">
    <location>
        <begin position="7"/>
        <end position="32"/>
    </location>
</feature>
<sequence>MAGLESIYTAFGIIFFSFTALFSLFSLLVFILRLRPWCNCHVCRSFLTASWSKDFDNLCDWYTHLLKKSPTGTIHIHVLGNIITSNPENVEHILKTRFHNYPKGRPFTAILGDLLGRGIFNVDGDTWRFQRKMASMELGSVSVRSHALEVVAAEIQTRLIPLLASVSGKQSNDGVLDLQDVFRRFSFDSISNFSFGLDPGCLEPSLPESKFAAAFDAASKLSAERAMTSSPMFWKIKRFFNVGSEKQLKEAVRTIDDLAKQMIEQRREKGGFAAKNDLLSRFMATVDDDRYLRDIVVSFLLAGRDTISSGLTSLFYLLSKHPEVTRAIREELDRVMGRAGGRRRRRRRGCHCELWTDAGNALLACCALRDHEALPAGAIRFQVLSRR</sequence>
<comment type="cofactor">
    <cofactor evidence="1">
        <name>heme</name>
        <dbReference type="ChEBI" id="CHEBI:30413"/>
    </cofactor>
</comment>
<dbReference type="SUPFAM" id="SSF48264">
    <property type="entry name" value="Cytochrome P450"/>
    <property type="match status" value="1"/>
</dbReference>
<dbReference type="Pfam" id="PF00067">
    <property type="entry name" value="p450"/>
    <property type="match status" value="1"/>
</dbReference>
<evidence type="ECO:0000256" key="6">
    <source>
        <dbReference type="ARBA" id="ARBA00023004"/>
    </source>
</evidence>
<evidence type="ECO:0000256" key="3">
    <source>
        <dbReference type="ARBA" id="ARBA00022617"/>
    </source>
</evidence>
<keyword evidence="5" id="KW-0560">Oxidoreductase</keyword>
<keyword evidence="9" id="KW-0472">Membrane</keyword>
<keyword evidence="3" id="KW-0349">Heme</keyword>
<dbReference type="PANTHER" id="PTHR24296">
    <property type="entry name" value="CYTOCHROME P450"/>
    <property type="match status" value="1"/>
</dbReference>
<keyword evidence="9" id="KW-1133">Transmembrane helix</keyword>
<dbReference type="InterPro" id="IPR002401">
    <property type="entry name" value="Cyt_P450_E_grp-I"/>
</dbReference>
<evidence type="ECO:0000256" key="5">
    <source>
        <dbReference type="ARBA" id="ARBA00023002"/>
    </source>
</evidence>
<dbReference type="InterPro" id="IPR001128">
    <property type="entry name" value="Cyt_P450"/>
</dbReference>
<evidence type="ECO:0000256" key="4">
    <source>
        <dbReference type="ARBA" id="ARBA00022723"/>
    </source>
</evidence>
<keyword evidence="7" id="KW-0503">Monooxygenase</keyword>
<accession>A0AAW1XQY5</accession>
<evidence type="ECO:0000313" key="11">
    <source>
        <dbReference type="Proteomes" id="UP001457282"/>
    </source>
</evidence>
<evidence type="ECO:0000256" key="8">
    <source>
        <dbReference type="SAM" id="Coils"/>
    </source>
</evidence>
<dbReference type="Gene3D" id="1.10.630.10">
    <property type="entry name" value="Cytochrome P450"/>
    <property type="match status" value="1"/>
</dbReference>
<proteinExistence type="inferred from homology"/>
<protein>
    <submittedName>
        <fullName evidence="10">Uncharacterized protein</fullName>
    </submittedName>
</protein>
<organism evidence="10 11">
    <name type="scientific">Rubus argutus</name>
    <name type="common">Southern blackberry</name>
    <dbReference type="NCBI Taxonomy" id="59490"/>
    <lineage>
        <taxon>Eukaryota</taxon>
        <taxon>Viridiplantae</taxon>
        <taxon>Streptophyta</taxon>
        <taxon>Embryophyta</taxon>
        <taxon>Tracheophyta</taxon>
        <taxon>Spermatophyta</taxon>
        <taxon>Magnoliopsida</taxon>
        <taxon>eudicotyledons</taxon>
        <taxon>Gunneridae</taxon>
        <taxon>Pentapetalae</taxon>
        <taxon>rosids</taxon>
        <taxon>fabids</taxon>
        <taxon>Rosales</taxon>
        <taxon>Rosaceae</taxon>
        <taxon>Rosoideae</taxon>
        <taxon>Rosoideae incertae sedis</taxon>
        <taxon>Rubus</taxon>
    </lineage>
</organism>
<dbReference type="Proteomes" id="UP001457282">
    <property type="component" value="Unassembled WGS sequence"/>
</dbReference>
<keyword evidence="4" id="KW-0479">Metal-binding</keyword>
<dbReference type="EMBL" id="JBEDUW010000003">
    <property type="protein sequence ID" value="KAK9938809.1"/>
    <property type="molecule type" value="Genomic_DNA"/>
</dbReference>